<dbReference type="EMBL" id="HBIQ01052194">
    <property type="protein sequence ID" value="CAE0560564.1"/>
    <property type="molecule type" value="Transcribed_RNA"/>
</dbReference>
<keyword evidence="2" id="KW-1133">Transmembrane helix</keyword>
<feature type="compositionally biased region" description="Acidic residues" evidence="1">
    <location>
        <begin position="16"/>
        <end position="30"/>
    </location>
</feature>
<evidence type="ECO:0000313" key="3">
    <source>
        <dbReference type="EMBL" id="CAE0560564.1"/>
    </source>
</evidence>
<name>A0A7S3SP94_9SPIT</name>
<accession>A0A7S3SP94</accession>
<gene>
    <name evidence="3" type="ORF">SACU0126_LOCUS16620</name>
</gene>
<feature type="transmembrane region" description="Helical" evidence="2">
    <location>
        <begin position="60"/>
        <end position="80"/>
    </location>
</feature>
<organism evidence="3">
    <name type="scientific">Strombidinopsis acuminata</name>
    <dbReference type="NCBI Taxonomy" id="141414"/>
    <lineage>
        <taxon>Eukaryota</taxon>
        <taxon>Sar</taxon>
        <taxon>Alveolata</taxon>
        <taxon>Ciliophora</taxon>
        <taxon>Intramacronucleata</taxon>
        <taxon>Spirotrichea</taxon>
        <taxon>Choreotrichia</taxon>
        <taxon>Choreotrichida</taxon>
        <taxon>Strombidinopsidae</taxon>
        <taxon>Strombidinopsis</taxon>
    </lineage>
</organism>
<protein>
    <submittedName>
        <fullName evidence="3">Uncharacterized protein</fullName>
    </submittedName>
</protein>
<proteinExistence type="predicted"/>
<sequence length="274" mass="29911">MARARSRDRRDKFMDDEPEELSEPESDEEPDGICGWLCCRAIAHFEVPGLEEHRHAVLQLIMLLSLAGVVLTIIGFWGAFAGPGTGLRRFHWMEFEVAGGARGIAGVRVACTKEGQALSEMTWEKGRYSYDGLKCQKFGDMNCTNAFEESACTACKEATHATTVPATIATITYLLFASNTHKRYTGHDANKVKVMSCFSALFGGTNFGSTLLAYWRSCVVNAAKASVDGTGTTHMGTGLKCIAAATVLKLICGVLHLALPVEHGHHDEEEDFER</sequence>
<feature type="region of interest" description="Disordered" evidence="1">
    <location>
        <begin position="1"/>
        <end position="30"/>
    </location>
</feature>
<evidence type="ECO:0000256" key="1">
    <source>
        <dbReference type="SAM" id="MobiDB-lite"/>
    </source>
</evidence>
<keyword evidence="2" id="KW-0472">Membrane</keyword>
<dbReference type="AlphaFoldDB" id="A0A7S3SP94"/>
<reference evidence="3" key="1">
    <citation type="submission" date="2021-01" db="EMBL/GenBank/DDBJ databases">
        <authorList>
            <person name="Corre E."/>
            <person name="Pelletier E."/>
            <person name="Niang G."/>
            <person name="Scheremetjew M."/>
            <person name="Finn R."/>
            <person name="Kale V."/>
            <person name="Holt S."/>
            <person name="Cochrane G."/>
            <person name="Meng A."/>
            <person name="Brown T."/>
            <person name="Cohen L."/>
        </authorList>
    </citation>
    <scope>NUCLEOTIDE SEQUENCE</scope>
    <source>
        <strain evidence="3">SPMC142</strain>
    </source>
</reference>
<keyword evidence="2" id="KW-0812">Transmembrane</keyword>
<evidence type="ECO:0000256" key="2">
    <source>
        <dbReference type="SAM" id="Phobius"/>
    </source>
</evidence>